<protein>
    <submittedName>
        <fullName evidence="5">Gamma-glutamyl-gamma-aminobutyraldehyde dehydrogenase</fullName>
        <ecNumber evidence="5">1.2.1.-</ecNumber>
    </submittedName>
</protein>
<feature type="active site" evidence="2">
    <location>
        <position position="258"/>
    </location>
</feature>
<sequence>MTNTTLDGIHRQAYIDGQFTDASDAATFETLNPATGKAIANISACGPADVDRAVASARTAFESGAWSTADPNVRKNTLLRFAALIEKNVAELAELETLDAGKPITDCRDFDLPDVINTLRWYAEAIDKVFGKTSPTGSGHVGMIVREPIGVVGAVLPWNFPAAMLMWKLAPALAAGNSVVVKPPELASLTTLRIAELATQAGLPDGVFNVIPGLGHVAGKALGLHHDVDMITFTGSTEIGREFLRYSANSNLKNIVLECGGKNPQIITADNGDRLDQIAADLADSAFWNAGQNCSAGSRILVHESLKVPFVAALAREASARKVGDPTLDATVIGAMIEEDAMDRVLGFIDQAKTAGARIVTGGKRVLEETGGWFIGPTVLDDVTADMSVAREEIFGPVVAVLGFTDLDEALRLANDTEYGLAATVWSRDIDTALRLARGVRAGTVAVNGYSEGDITTPFGGYKTSGFGGRDNGLEAFEQYTQIKTIWITLH</sequence>
<dbReference type="EC" id="1.2.1.-" evidence="5"/>
<dbReference type="InterPro" id="IPR016160">
    <property type="entry name" value="Ald_DH_CS_CYS"/>
</dbReference>
<organism evidence="5 6">
    <name type="scientific">Paeniglutamicibacter sulfureus</name>
    <dbReference type="NCBI Taxonomy" id="43666"/>
    <lineage>
        <taxon>Bacteria</taxon>
        <taxon>Bacillati</taxon>
        <taxon>Actinomycetota</taxon>
        <taxon>Actinomycetes</taxon>
        <taxon>Micrococcales</taxon>
        <taxon>Micrococcaceae</taxon>
        <taxon>Paeniglutamicibacter</taxon>
    </lineage>
</organism>
<gene>
    <name evidence="5" type="ORF">J2S64_002366</name>
</gene>
<evidence type="ECO:0000313" key="5">
    <source>
        <dbReference type="EMBL" id="MDR7358675.1"/>
    </source>
</evidence>
<accession>A0ABU2BJ66</accession>
<dbReference type="InterPro" id="IPR016162">
    <property type="entry name" value="Ald_DH_N"/>
</dbReference>
<evidence type="ECO:0000313" key="6">
    <source>
        <dbReference type="Proteomes" id="UP001183817"/>
    </source>
</evidence>
<dbReference type="Gene3D" id="3.40.605.10">
    <property type="entry name" value="Aldehyde Dehydrogenase, Chain A, domain 1"/>
    <property type="match status" value="1"/>
</dbReference>
<keyword evidence="6" id="KW-1185">Reference proteome</keyword>
<evidence type="ECO:0000259" key="4">
    <source>
        <dbReference type="Pfam" id="PF00171"/>
    </source>
</evidence>
<dbReference type="Gene3D" id="3.40.309.10">
    <property type="entry name" value="Aldehyde Dehydrogenase, Chain A, domain 2"/>
    <property type="match status" value="1"/>
</dbReference>
<comment type="caution">
    <text evidence="5">The sequence shown here is derived from an EMBL/GenBank/DDBJ whole genome shotgun (WGS) entry which is preliminary data.</text>
</comment>
<feature type="domain" description="Aldehyde dehydrogenase" evidence="4">
    <location>
        <begin position="21"/>
        <end position="486"/>
    </location>
</feature>
<name>A0ABU2BJ66_9MICC</name>
<evidence type="ECO:0000256" key="3">
    <source>
        <dbReference type="RuleBase" id="RU003345"/>
    </source>
</evidence>
<dbReference type="InterPro" id="IPR016163">
    <property type="entry name" value="Ald_DH_C"/>
</dbReference>
<dbReference type="InterPro" id="IPR029510">
    <property type="entry name" value="Ald_DH_CS_GLU"/>
</dbReference>
<dbReference type="PANTHER" id="PTHR11699">
    <property type="entry name" value="ALDEHYDE DEHYDROGENASE-RELATED"/>
    <property type="match status" value="1"/>
</dbReference>
<dbReference type="InterPro" id="IPR015590">
    <property type="entry name" value="Aldehyde_DH_dom"/>
</dbReference>
<dbReference type="InterPro" id="IPR016161">
    <property type="entry name" value="Ald_DH/histidinol_DH"/>
</dbReference>
<dbReference type="Proteomes" id="UP001183817">
    <property type="component" value="Unassembled WGS sequence"/>
</dbReference>
<dbReference type="GO" id="GO:0016491">
    <property type="term" value="F:oxidoreductase activity"/>
    <property type="evidence" value="ECO:0007669"/>
    <property type="project" value="UniProtKB-KW"/>
</dbReference>
<keyword evidence="1 3" id="KW-0560">Oxidoreductase</keyword>
<reference evidence="5 6" key="1">
    <citation type="submission" date="2023-07" db="EMBL/GenBank/DDBJ databases">
        <title>Sequencing the genomes of 1000 actinobacteria strains.</title>
        <authorList>
            <person name="Klenk H.-P."/>
        </authorList>
    </citation>
    <scope>NUCLEOTIDE SEQUENCE [LARGE SCALE GENOMIC DNA]</scope>
    <source>
        <strain evidence="5 6">DSM 20167</strain>
    </source>
</reference>
<comment type="similarity">
    <text evidence="3">Belongs to the aldehyde dehydrogenase family.</text>
</comment>
<proteinExistence type="inferred from homology"/>
<dbReference type="RefSeq" id="WP_310290626.1">
    <property type="nucleotide sequence ID" value="NZ_BAAAWO010000001.1"/>
</dbReference>
<evidence type="ECO:0000256" key="1">
    <source>
        <dbReference type="ARBA" id="ARBA00023002"/>
    </source>
</evidence>
<evidence type="ECO:0000256" key="2">
    <source>
        <dbReference type="PROSITE-ProRule" id="PRU10007"/>
    </source>
</evidence>
<dbReference type="CDD" id="cd07112">
    <property type="entry name" value="ALDH_GABALDH-PuuC"/>
    <property type="match status" value="1"/>
</dbReference>
<dbReference type="SUPFAM" id="SSF53720">
    <property type="entry name" value="ALDH-like"/>
    <property type="match status" value="1"/>
</dbReference>
<dbReference type="EMBL" id="JAVDYI010000001">
    <property type="protein sequence ID" value="MDR7358675.1"/>
    <property type="molecule type" value="Genomic_DNA"/>
</dbReference>
<dbReference type="PROSITE" id="PS00687">
    <property type="entry name" value="ALDEHYDE_DEHYDR_GLU"/>
    <property type="match status" value="1"/>
</dbReference>
<dbReference type="Pfam" id="PF00171">
    <property type="entry name" value="Aldedh"/>
    <property type="match status" value="1"/>
</dbReference>
<dbReference type="PROSITE" id="PS00070">
    <property type="entry name" value="ALDEHYDE_DEHYDR_CYS"/>
    <property type="match status" value="1"/>
</dbReference>